<gene>
    <name evidence="1" type="ORF">Pint_21595</name>
</gene>
<accession>A0ACC0X9S0</accession>
<dbReference type="Proteomes" id="UP001163603">
    <property type="component" value="Chromosome 13"/>
</dbReference>
<keyword evidence="2" id="KW-1185">Reference proteome</keyword>
<sequence>MKRNWWSRRRKTIVGRIRSWVEKSEKKGFCIRKLIF</sequence>
<dbReference type="EMBL" id="CM047748">
    <property type="protein sequence ID" value="KAJ0014019.1"/>
    <property type="molecule type" value="Genomic_DNA"/>
</dbReference>
<proteinExistence type="predicted"/>
<comment type="caution">
    <text evidence="1">The sequence shown here is derived from an EMBL/GenBank/DDBJ whole genome shotgun (WGS) entry which is preliminary data.</text>
</comment>
<evidence type="ECO:0000313" key="1">
    <source>
        <dbReference type="EMBL" id="KAJ0014019.1"/>
    </source>
</evidence>
<reference evidence="2" key="1">
    <citation type="journal article" date="2023" name="G3 (Bethesda)">
        <title>Genome assembly and association tests identify interacting loci associated with vigor, precocity, and sex in interspecific pistachio rootstocks.</title>
        <authorList>
            <person name="Palmer W."/>
            <person name="Jacygrad E."/>
            <person name="Sagayaradj S."/>
            <person name="Cavanaugh K."/>
            <person name="Han R."/>
            <person name="Bertier L."/>
            <person name="Beede B."/>
            <person name="Kafkas S."/>
            <person name="Golino D."/>
            <person name="Preece J."/>
            <person name="Michelmore R."/>
        </authorList>
    </citation>
    <scope>NUCLEOTIDE SEQUENCE [LARGE SCALE GENOMIC DNA]</scope>
</reference>
<protein>
    <submittedName>
        <fullName evidence="1">Uncharacterized protein</fullName>
    </submittedName>
</protein>
<name>A0ACC0X9S0_9ROSI</name>
<evidence type="ECO:0000313" key="2">
    <source>
        <dbReference type="Proteomes" id="UP001163603"/>
    </source>
</evidence>
<organism evidence="1 2">
    <name type="scientific">Pistacia integerrima</name>
    <dbReference type="NCBI Taxonomy" id="434235"/>
    <lineage>
        <taxon>Eukaryota</taxon>
        <taxon>Viridiplantae</taxon>
        <taxon>Streptophyta</taxon>
        <taxon>Embryophyta</taxon>
        <taxon>Tracheophyta</taxon>
        <taxon>Spermatophyta</taxon>
        <taxon>Magnoliopsida</taxon>
        <taxon>eudicotyledons</taxon>
        <taxon>Gunneridae</taxon>
        <taxon>Pentapetalae</taxon>
        <taxon>rosids</taxon>
        <taxon>malvids</taxon>
        <taxon>Sapindales</taxon>
        <taxon>Anacardiaceae</taxon>
        <taxon>Pistacia</taxon>
    </lineage>
</organism>